<name>V3ZSH2_LOTGI</name>
<dbReference type="Pfam" id="PF24764">
    <property type="entry name" value="rva_4"/>
    <property type="match status" value="1"/>
</dbReference>
<protein>
    <recommendedName>
        <fullName evidence="1">Integrase core domain-containing protein</fullName>
    </recommendedName>
</protein>
<dbReference type="OMA" id="CDETVRD"/>
<dbReference type="AlphaFoldDB" id="V3ZSH2"/>
<dbReference type="PANTHER" id="PTHR46177:SF1">
    <property type="entry name" value="INTEGRASE CATALYTIC DOMAIN-CONTAINING PROTEIN"/>
    <property type="match status" value="1"/>
</dbReference>
<sequence length="316" mass="36691">MAAPIAQISIEVIMASNSGYRAVHRKIRELHGLKVPRDLVYDMMESIDPDGLRRRSCVGKRKHKEGNPKFKAEGSDFTLLLDGHDKLCDYQKSTFPLCVYGAQDTYSELPVRIRVDRGTETDVMTWHCYLLNKCTEHEDPTNNIVYGPSTQNKIERWWRELHHRLEIYFKEQLHQLLESGSYDPGNEVDRKLLSFVFIPVIQKELDIFRQTVMNNHRGRKNRNKDLPCGIPEHIYLYPEQYGGQKCHIELSDDLLLEALKLSELTDAEEVVDYITKDFRARCELVLNITQVEANEASQAFLYLKQIFNIISMSSIV</sequence>
<dbReference type="STRING" id="225164.V3ZSH2"/>
<evidence type="ECO:0000259" key="1">
    <source>
        <dbReference type="Pfam" id="PF24764"/>
    </source>
</evidence>
<dbReference type="KEGG" id="lgi:LOTGIDRAFT_155002"/>
<keyword evidence="3" id="KW-1185">Reference proteome</keyword>
<evidence type="ECO:0000313" key="3">
    <source>
        <dbReference type="Proteomes" id="UP000030746"/>
    </source>
</evidence>
<dbReference type="EMBL" id="KB203274">
    <property type="protein sequence ID" value="ESO85515.1"/>
    <property type="molecule type" value="Genomic_DNA"/>
</dbReference>
<dbReference type="CTD" id="20236504"/>
<dbReference type="HOGENOM" id="CLU_880792_0_0_1"/>
<feature type="domain" description="Integrase core" evidence="1">
    <location>
        <begin position="105"/>
        <end position="224"/>
    </location>
</feature>
<dbReference type="RefSeq" id="XP_009063760.1">
    <property type="nucleotide sequence ID" value="XM_009065512.1"/>
</dbReference>
<accession>V3ZSH2</accession>
<reference evidence="2 3" key="1">
    <citation type="journal article" date="2013" name="Nature">
        <title>Insights into bilaterian evolution from three spiralian genomes.</title>
        <authorList>
            <person name="Simakov O."/>
            <person name="Marletaz F."/>
            <person name="Cho S.J."/>
            <person name="Edsinger-Gonzales E."/>
            <person name="Havlak P."/>
            <person name="Hellsten U."/>
            <person name="Kuo D.H."/>
            <person name="Larsson T."/>
            <person name="Lv J."/>
            <person name="Arendt D."/>
            <person name="Savage R."/>
            <person name="Osoegawa K."/>
            <person name="de Jong P."/>
            <person name="Grimwood J."/>
            <person name="Chapman J.A."/>
            <person name="Shapiro H."/>
            <person name="Aerts A."/>
            <person name="Otillar R.P."/>
            <person name="Terry A.Y."/>
            <person name="Boore J.L."/>
            <person name="Grigoriev I.V."/>
            <person name="Lindberg D.R."/>
            <person name="Seaver E.C."/>
            <person name="Weisblat D.A."/>
            <person name="Putnam N.H."/>
            <person name="Rokhsar D.S."/>
        </authorList>
    </citation>
    <scope>NUCLEOTIDE SEQUENCE [LARGE SCALE GENOMIC DNA]</scope>
</reference>
<evidence type="ECO:0000313" key="2">
    <source>
        <dbReference type="EMBL" id="ESO85515.1"/>
    </source>
</evidence>
<dbReference type="PANTHER" id="PTHR46177">
    <property type="entry name" value="INTEGRASE CATALYTIC DOMAIN-CONTAINING PROTEIN"/>
    <property type="match status" value="1"/>
</dbReference>
<dbReference type="InterPro" id="IPR058913">
    <property type="entry name" value="Integrase_dom_put"/>
</dbReference>
<dbReference type="GeneID" id="20236504"/>
<proteinExistence type="predicted"/>
<dbReference type="Proteomes" id="UP000030746">
    <property type="component" value="Unassembled WGS sequence"/>
</dbReference>
<gene>
    <name evidence="2" type="ORF">LOTGIDRAFT_155002</name>
</gene>
<organism evidence="2 3">
    <name type="scientific">Lottia gigantea</name>
    <name type="common">Giant owl limpet</name>
    <dbReference type="NCBI Taxonomy" id="225164"/>
    <lineage>
        <taxon>Eukaryota</taxon>
        <taxon>Metazoa</taxon>
        <taxon>Spiralia</taxon>
        <taxon>Lophotrochozoa</taxon>
        <taxon>Mollusca</taxon>
        <taxon>Gastropoda</taxon>
        <taxon>Patellogastropoda</taxon>
        <taxon>Lottioidea</taxon>
        <taxon>Lottiidae</taxon>
        <taxon>Lottia</taxon>
    </lineage>
</organism>
<dbReference type="OrthoDB" id="5948209at2759"/>